<evidence type="ECO:0000259" key="4">
    <source>
        <dbReference type="Pfam" id="PF19077"/>
    </source>
</evidence>
<organism evidence="5 6">
    <name type="scientific">candidate division CPR2 bacterium GW2011_GWC1_41_48</name>
    <dbReference type="NCBI Taxonomy" id="1618344"/>
    <lineage>
        <taxon>Bacteria</taxon>
        <taxon>Bacteria division CPR2</taxon>
    </lineage>
</organism>
<sequence length="404" mass="44497">MKKLFLSFFLFSLLVTPVFAVTSTSTIEVLNNKSEADADGQDFVTVAVSPCLSNGKADEEATVTITPDTITNTAAGTVLNGDECGEFEKKFKLTSTKAGTYNVGAYIVFKNGEIFNTQTVQVKFTSDEPTPTPTPTVTPTPAPEPSAVPTKKPTITPEVKEVESLENPKFTKVKVDDQNYEISDFQELTLKPEAKLTFSGTALKDAKLSIFLYPEQKMGKVKVDGDGNWEFTFEEKMDPGDHKVEAKISDTDGNVSKRTSLSFKVEGETAQQKSAAERKYGTNIAFWILLLSFLGVATGTGFYLYKKHWLPKKKKTINKQKTGYENDGELQEEEDKEGKDISDGENDLEPDGTVENAETVENGEAEPEKDSESASDGEEDEGPEEDEENIDNDTETEEKKKNSE</sequence>
<feature type="region of interest" description="Disordered" evidence="1">
    <location>
        <begin position="321"/>
        <end position="404"/>
    </location>
</feature>
<keyword evidence="2" id="KW-1133">Transmembrane helix</keyword>
<proteinExistence type="predicted"/>
<accession>A0A0G0Z8G3</accession>
<dbReference type="Gene3D" id="2.60.40.10">
    <property type="entry name" value="Immunoglobulins"/>
    <property type="match status" value="1"/>
</dbReference>
<evidence type="ECO:0000256" key="3">
    <source>
        <dbReference type="SAM" id="SignalP"/>
    </source>
</evidence>
<evidence type="ECO:0000256" key="2">
    <source>
        <dbReference type="SAM" id="Phobius"/>
    </source>
</evidence>
<protein>
    <recommendedName>
        <fullName evidence="4">Bacterial Ig-like domain-containing protein</fullName>
    </recommendedName>
</protein>
<dbReference type="InterPro" id="IPR008964">
    <property type="entry name" value="Invasin/intimin_cell_adhesion"/>
</dbReference>
<dbReference type="Pfam" id="PF19077">
    <property type="entry name" value="Big_13"/>
    <property type="match status" value="1"/>
</dbReference>
<feature type="signal peptide" evidence="3">
    <location>
        <begin position="1"/>
        <end position="20"/>
    </location>
</feature>
<keyword evidence="2" id="KW-0812">Transmembrane</keyword>
<evidence type="ECO:0000256" key="1">
    <source>
        <dbReference type="SAM" id="MobiDB-lite"/>
    </source>
</evidence>
<dbReference type="InterPro" id="IPR044016">
    <property type="entry name" value="Big_13"/>
</dbReference>
<dbReference type="Proteomes" id="UP000033869">
    <property type="component" value="Unassembled WGS sequence"/>
</dbReference>
<reference evidence="5 6" key="1">
    <citation type="journal article" date="2015" name="Nature">
        <title>rRNA introns, odd ribosomes, and small enigmatic genomes across a large radiation of phyla.</title>
        <authorList>
            <person name="Brown C.T."/>
            <person name="Hug L.A."/>
            <person name="Thomas B.C."/>
            <person name="Sharon I."/>
            <person name="Castelle C.J."/>
            <person name="Singh A."/>
            <person name="Wilkins M.J."/>
            <person name="Williams K.H."/>
            <person name="Banfield J.F."/>
        </authorList>
    </citation>
    <scope>NUCLEOTIDE SEQUENCE [LARGE SCALE GENOMIC DNA]</scope>
</reference>
<dbReference type="SUPFAM" id="SSF49373">
    <property type="entry name" value="Invasin/intimin cell-adhesion fragments"/>
    <property type="match status" value="1"/>
</dbReference>
<name>A0A0G0Z8G3_UNCC2</name>
<feature type="compositionally biased region" description="Acidic residues" evidence="1">
    <location>
        <begin position="343"/>
        <end position="352"/>
    </location>
</feature>
<keyword evidence="2" id="KW-0472">Membrane</keyword>
<comment type="caution">
    <text evidence="5">The sequence shown here is derived from an EMBL/GenBank/DDBJ whole genome shotgun (WGS) entry which is preliminary data.</text>
</comment>
<keyword evidence="3" id="KW-0732">Signal</keyword>
<feature type="compositionally biased region" description="Acidic residues" evidence="1">
    <location>
        <begin position="373"/>
        <end position="396"/>
    </location>
</feature>
<dbReference type="AlphaFoldDB" id="A0A0G0Z8G3"/>
<dbReference type="InterPro" id="IPR013783">
    <property type="entry name" value="Ig-like_fold"/>
</dbReference>
<feature type="compositionally biased region" description="Acidic residues" evidence="1">
    <location>
        <begin position="326"/>
        <end position="335"/>
    </location>
</feature>
<feature type="domain" description="Bacterial Ig-like" evidence="4">
    <location>
        <begin position="193"/>
        <end position="265"/>
    </location>
</feature>
<feature type="compositionally biased region" description="Pro residues" evidence="1">
    <location>
        <begin position="130"/>
        <end position="146"/>
    </location>
</feature>
<feature type="transmembrane region" description="Helical" evidence="2">
    <location>
        <begin position="284"/>
        <end position="305"/>
    </location>
</feature>
<feature type="chain" id="PRO_5002535587" description="Bacterial Ig-like domain-containing protein" evidence="3">
    <location>
        <begin position="21"/>
        <end position="404"/>
    </location>
</feature>
<feature type="region of interest" description="Disordered" evidence="1">
    <location>
        <begin position="125"/>
        <end position="152"/>
    </location>
</feature>
<evidence type="ECO:0000313" key="5">
    <source>
        <dbReference type="EMBL" id="KKS09338.1"/>
    </source>
</evidence>
<gene>
    <name evidence="5" type="ORF">UU65_C0002G0116</name>
</gene>
<dbReference type="EMBL" id="LCBL01000002">
    <property type="protein sequence ID" value="KKS09338.1"/>
    <property type="molecule type" value="Genomic_DNA"/>
</dbReference>
<evidence type="ECO:0000313" key="6">
    <source>
        <dbReference type="Proteomes" id="UP000033869"/>
    </source>
</evidence>